<evidence type="ECO:0000313" key="1">
    <source>
        <dbReference type="EMBL" id="GME77812.1"/>
    </source>
</evidence>
<accession>A0ACB5SZN9</accession>
<dbReference type="EMBL" id="BSXS01001977">
    <property type="protein sequence ID" value="GME77812.1"/>
    <property type="molecule type" value="Genomic_DNA"/>
</dbReference>
<protein>
    <submittedName>
        <fullName evidence="1">Unnamed protein product</fullName>
    </submittedName>
</protein>
<organism evidence="1 2">
    <name type="scientific">Ambrosiozyma monospora</name>
    <name type="common">Yeast</name>
    <name type="synonym">Endomycopsis monosporus</name>
    <dbReference type="NCBI Taxonomy" id="43982"/>
    <lineage>
        <taxon>Eukaryota</taxon>
        <taxon>Fungi</taxon>
        <taxon>Dikarya</taxon>
        <taxon>Ascomycota</taxon>
        <taxon>Saccharomycotina</taxon>
        <taxon>Pichiomycetes</taxon>
        <taxon>Pichiales</taxon>
        <taxon>Pichiaceae</taxon>
        <taxon>Ambrosiozyma</taxon>
    </lineage>
</organism>
<dbReference type="Proteomes" id="UP001165064">
    <property type="component" value="Unassembled WGS sequence"/>
</dbReference>
<name>A0ACB5SZN9_AMBMO</name>
<comment type="caution">
    <text evidence="1">The sequence shown here is derived from an EMBL/GenBank/DDBJ whole genome shotgun (WGS) entry which is preliminary data.</text>
</comment>
<evidence type="ECO:0000313" key="2">
    <source>
        <dbReference type="Proteomes" id="UP001165064"/>
    </source>
</evidence>
<keyword evidence="2" id="KW-1185">Reference proteome</keyword>
<sequence>MAPETKLLSYVQHQHTGEPLTTTTTTTTTFNSNSKKFYAAQWENHIIISSKKATNKDKDIYCKKICCYCNNNNNHYNTNDHLWDECKVTQQIWKIIRGGTTLRLNSNFAPNNISQKALIGSIMPAQYLVKFNIFIEILLKINSHKFEPRPQFHVSIPRNVSSEQLKSIVKKFVFFHQIPIMI</sequence>
<reference evidence="1" key="1">
    <citation type="submission" date="2023-04" db="EMBL/GenBank/DDBJ databases">
        <title>Ambrosiozyma monospora NBRC 10751.</title>
        <authorList>
            <person name="Ichikawa N."/>
            <person name="Sato H."/>
            <person name="Tonouchi N."/>
        </authorList>
    </citation>
    <scope>NUCLEOTIDE SEQUENCE</scope>
    <source>
        <strain evidence="1">NBRC 10751</strain>
    </source>
</reference>
<proteinExistence type="predicted"/>
<gene>
    <name evidence="1" type="ORF">Amon02_000318200</name>
</gene>